<feature type="transmembrane region" description="Helical" evidence="6">
    <location>
        <begin position="274"/>
        <end position="294"/>
    </location>
</feature>
<gene>
    <name evidence="8" type="ORF">FB390_4137</name>
</gene>
<keyword evidence="2" id="KW-1003">Cell membrane</keyword>
<feature type="transmembrane region" description="Helical" evidence="6">
    <location>
        <begin position="243"/>
        <end position="262"/>
    </location>
</feature>
<feature type="transmembrane region" description="Helical" evidence="6">
    <location>
        <begin position="70"/>
        <end position="94"/>
    </location>
</feature>
<dbReference type="EMBL" id="VFPG01000001">
    <property type="protein sequence ID" value="TQM32456.1"/>
    <property type="molecule type" value="Genomic_DNA"/>
</dbReference>
<evidence type="ECO:0000313" key="8">
    <source>
        <dbReference type="EMBL" id="TQM32456.1"/>
    </source>
</evidence>
<evidence type="ECO:0000256" key="1">
    <source>
        <dbReference type="ARBA" id="ARBA00004651"/>
    </source>
</evidence>
<evidence type="ECO:0000256" key="6">
    <source>
        <dbReference type="SAM" id="Phobius"/>
    </source>
</evidence>
<feature type="transmembrane region" description="Helical" evidence="6">
    <location>
        <begin position="306"/>
        <end position="326"/>
    </location>
</feature>
<dbReference type="CDD" id="cd06173">
    <property type="entry name" value="MFS_MefA_like"/>
    <property type="match status" value="1"/>
</dbReference>
<sequence length="483" mass="51411">MSAAVEEAVIHPEIDYQEVFPMRFTSTSLFGNHDYLRLFTAQVSALFGTGLTTVALGLLAYELAAGDAAAVLGTALTIKMVVYVTVAPLVAAYADRFPRRSFLVGLNVVRAAVVLALPFIDQIWQIYALIALLQTASAAFTPTYQAVIPDILPDEREYTRALSAAQLAATMETLLSPMLAAAALAVISFHWLFVGTAVGFAVSAVLVITTRIPNATAATGGSFRERITLGMRIFAATPRLRGLLGLNLVVAAAGSVIMVNTVNYVRDTLGGTQSGVALLLAANGFGTMLVALSLPRVLDRVGARPVMLAGAATLFAGLAAAITLSLANTGDWRWEAAIAVWATVGAGTAAVLTPTGQVLRRSSRPADRPALFAAQFSLSHLAWLITYPIAGWLTTAAGFTATWITLAVLAGAGITVALRMWPRHDPEELTHLHEVGTIDPDRLADAVRVDDRFYRHTHAYVIDADHRRWPTPAERRLVSATAA</sequence>
<dbReference type="InterPro" id="IPR020846">
    <property type="entry name" value="MFS_dom"/>
</dbReference>
<dbReference type="GO" id="GO:0022857">
    <property type="term" value="F:transmembrane transporter activity"/>
    <property type="evidence" value="ECO:0007669"/>
    <property type="project" value="InterPro"/>
</dbReference>
<comment type="caution">
    <text evidence="8">The sequence shown here is derived from an EMBL/GenBank/DDBJ whole genome shotgun (WGS) entry which is preliminary data.</text>
</comment>
<name>A0A543FFD6_9NOCA</name>
<feature type="transmembrane region" description="Helical" evidence="6">
    <location>
        <begin position="371"/>
        <end position="390"/>
    </location>
</feature>
<dbReference type="InterPro" id="IPR011701">
    <property type="entry name" value="MFS"/>
</dbReference>
<dbReference type="SUPFAM" id="SSF103473">
    <property type="entry name" value="MFS general substrate transporter"/>
    <property type="match status" value="1"/>
</dbReference>
<dbReference type="GO" id="GO:0005886">
    <property type="term" value="C:plasma membrane"/>
    <property type="evidence" value="ECO:0007669"/>
    <property type="project" value="UniProtKB-SubCell"/>
</dbReference>
<evidence type="ECO:0000256" key="5">
    <source>
        <dbReference type="ARBA" id="ARBA00023136"/>
    </source>
</evidence>
<protein>
    <submittedName>
        <fullName evidence="8">Putative MFS family arabinose efflux permease</fullName>
    </submittedName>
</protein>
<dbReference type="Gene3D" id="1.20.1250.20">
    <property type="entry name" value="MFS general substrate transporter like domains"/>
    <property type="match status" value="2"/>
</dbReference>
<feature type="transmembrane region" description="Helical" evidence="6">
    <location>
        <begin position="338"/>
        <end position="359"/>
    </location>
</feature>
<dbReference type="PROSITE" id="PS50850">
    <property type="entry name" value="MFS"/>
    <property type="match status" value="1"/>
</dbReference>
<feature type="transmembrane region" description="Helical" evidence="6">
    <location>
        <begin position="396"/>
        <end position="418"/>
    </location>
</feature>
<dbReference type="InterPro" id="IPR036259">
    <property type="entry name" value="MFS_trans_sf"/>
</dbReference>
<comment type="subcellular location">
    <subcellularLocation>
        <location evidence="1">Cell membrane</location>
        <topology evidence="1">Multi-pass membrane protein</topology>
    </subcellularLocation>
</comment>
<dbReference type="AlphaFoldDB" id="A0A543FFD6"/>
<feature type="transmembrane region" description="Helical" evidence="6">
    <location>
        <begin position="43"/>
        <end position="64"/>
    </location>
</feature>
<keyword evidence="4 6" id="KW-1133">Transmembrane helix</keyword>
<feature type="transmembrane region" description="Helical" evidence="6">
    <location>
        <begin position="126"/>
        <end position="152"/>
    </location>
</feature>
<evidence type="ECO:0000256" key="4">
    <source>
        <dbReference type="ARBA" id="ARBA00022989"/>
    </source>
</evidence>
<keyword evidence="5 6" id="KW-0472">Membrane</keyword>
<accession>A0A543FFD6</accession>
<keyword evidence="3 6" id="KW-0812">Transmembrane</keyword>
<evidence type="ECO:0000256" key="2">
    <source>
        <dbReference type="ARBA" id="ARBA00022475"/>
    </source>
</evidence>
<feature type="domain" description="Major facilitator superfamily (MFS) profile" evidence="7">
    <location>
        <begin position="34"/>
        <end position="425"/>
    </location>
</feature>
<dbReference type="Pfam" id="PF07690">
    <property type="entry name" value="MFS_1"/>
    <property type="match status" value="2"/>
</dbReference>
<proteinExistence type="predicted"/>
<evidence type="ECO:0000313" key="9">
    <source>
        <dbReference type="Proteomes" id="UP000316331"/>
    </source>
</evidence>
<keyword evidence="9" id="KW-1185">Reference proteome</keyword>
<dbReference type="PANTHER" id="PTHR23513:SF6">
    <property type="entry name" value="MAJOR FACILITATOR SUPERFAMILY ASSOCIATED DOMAIN-CONTAINING PROTEIN"/>
    <property type="match status" value="1"/>
</dbReference>
<organism evidence="8 9">
    <name type="scientific">Nocardia bhagyanarayanae</name>
    <dbReference type="NCBI Taxonomy" id="1215925"/>
    <lineage>
        <taxon>Bacteria</taxon>
        <taxon>Bacillati</taxon>
        <taxon>Actinomycetota</taxon>
        <taxon>Actinomycetes</taxon>
        <taxon>Mycobacteriales</taxon>
        <taxon>Nocardiaceae</taxon>
        <taxon>Nocardia</taxon>
    </lineage>
</organism>
<dbReference type="PANTHER" id="PTHR23513">
    <property type="entry name" value="INTEGRAL MEMBRANE EFFLUX PROTEIN-RELATED"/>
    <property type="match status" value="1"/>
</dbReference>
<reference evidence="8 9" key="1">
    <citation type="submission" date="2019-06" db="EMBL/GenBank/DDBJ databases">
        <title>Sequencing the genomes of 1000 actinobacteria strains.</title>
        <authorList>
            <person name="Klenk H.-P."/>
        </authorList>
    </citation>
    <scope>NUCLEOTIDE SEQUENCE [LARGE SCALE GENOMIC DNA]</scope>
    <source>
        <strain evidence="8 9">DSM 103495</strain>
    </source>
</reference>
<dbReference type="Proteomes" id="UP000316331">
    <property type="component" value="Unassembled WGS sequence"/>
</dbReference>
<evidence type="ECO:0000259" key="7">
    <source>
        <dbReference type="PROSITE" id="PS50850"/>
    </source>
</evidence>
<evidence type="ECO:0000256" key="3">
    <source>
        <dbReference type="ARBA" id="ARBA00022692"/>
    </source>
</evidence>
<feature type="transmembrane region" description="Helical" evidence="6">
    <location>
        <begin position="101"/>
        <end position="120"/>
    </location>
</feature>